<evidence type="ECO:0000313" key="1">
    <source>
        <dbReference type="EMBL" id="JAI02888.1"/>
    </source>
</evidence>
<sequence>MLVRAGTQRTLLHLLQKAG</sequence>
<dbReference type="AlphaFoldDB" id="A0A0E9XJJ0"/>
<accession>A0A0E9XJJ0</accession>
<name>A0A0E9XJJ0_ANGAN</name>
<organism evidence="1">
    <name type="scientific">Anguilla anguilla</name>
    <name type="common">European freshwater eel</name>
    <name type="synonym">Muraena anguilla</name>
    <dbReference type="NCBI Taxonomy" id="7936"/>
    <lineage>
        <taxon>Eukaryota</taxon>
        <taxon>Metazoa</taxon>
        <taxon>Chordata</taxon>
        <taxon>Craniata</taxon>
        <taxon>Vertebrata</taxon>
        <taxon>Euteleostomi</taxon>
        <taxon>Actinopterygii</taxon>
        <taxon>Neopterygii</taxon>
        <taxon>Teleostei</taxon>
        <taxon>Anguilliformes</taxon>
        <taxon>Anguillidae</taxon>
        <taxon>Anguilla</taxon>
    </lineage>
</organism>
<reference evidence="1" key="1">
    <citation type="submission" date="2014-11" db="EMBL/GenBank/DDBJ databases">
        <authorList>
            <person name="Amaro Gonzalez C."/>
        </authorList>
    </citation>
    <scope>NUCLEOTIDE SEQUENCE</scope>
</reference>
<dbReference type="EMBL" id="GBXM01005690">
    <property type="protein sequence ID" value="JAI02888.1"/>
    <property type="molecule type" value="Transcribed_RNA"/>
</dbReference>
<dbReference type="EMBL" id="GBXM01005688">
    <property type="protein sequence ID" value="JAI02890.1"/>
    <property type="molecule type" value="Transcribed_RNA"/>
</dbReference>
<proteinExistence type="predicted"/>
<dbReference type="EMBL" id="GBXM01005691">
    <property type="protein sequence ID" value="JAI02887.1"/>
    <property type="molecule type" value="Transcribed_RNA"/>
</dbReference>
<protein>
    <submittedName>
        <fullName evidence="1">Uncharacterized protein</fullName>
    </submittedName>
</protein>
<reference evidence="1" key="2">
    <citation type="journal article" date="2015" name="Fish Shellfish Immunol.">
        <title>Early steps in the European eel (Anguilla anguilla)-Vibrio vulnificus interaction in the gills: Role of the RtxA13 toxin.</title>
        <authorList>
            <person name="Callol A."/>
            <person name="Pajuelo D."/>
            <person name="Ebbesson L."/>
            <person name="Teles M."/>
            <person name="MacKenzie S."/>
            <person name="Amaro C."/>
        </authorList>
    </citation>
    <scope>NUCLEOTIDE SEQUENCE</scope>
</reference>